<feature type="chain" id="PRO_5045485525" evidence="1">
    <location>
        <begin position="28"/>
        <end position="135"/>
    </location>
</feature>
<organism evidence="2 3">
    <name type="scientific">Gallibacter intestinalis</name>
    <dbReference type="NCBI Taxonomy" id="2779356"/>
    <lineage>
        <taxon>Bacteria</taxon>
        <taxon>Bacillati</taxon>
        <taxon>Bacillota</taxon>
        <taxon>Clostridia</taxon>
        <taxon>Eubacteriales</taxon>
        <taxon>Eubacteriaceae</taxon>
        <taxon>Gallibacter</taxon>
    </lineage>
</organism>
<protein>
    <submittedName>
        <fullName evidence="2">Uncharacterized protein</fullName>
    </submittedName>
</protein>
<gene>
    <name evidence="2" type="ORF">INF20_00670</name>
</gene>
<evidence type="ECO:0000313" key="2">
    <source>
        <dbReference type="EMBL" id="MBE5034803.1"/>
    </source>
</evidence>
<evidence type="ECO:0000313" key="3">
    <source>
        <dbReference type="Proteomes" id="UP001516588"/>
    </source>
</evidence>
<sequence>MKGNMNKVKKTLAVTCTLALMFGGGMAYGIYGTVSADAADSGAVKEIVTEAVVQADCPYDGECPYNGDCPRYENCPNNADCPYDGNGPQDGTGMQYCKADINGHHGEGNGNGYGAANGNGHHGNGAGNGRHMNCR</sequence>
<dbReference type="RefSeq" id="WP_226384468.1">
    <property type="nucleotide sequence ID" value="NZ_JADCKA010000001.1"/>
</dbReference>
<dbReference type="EMBL" id="JADCKA010000001">
    <property type="protein sequence ID" value="MBE5034803.1"/>
    <property type="molecule type" value="Genomic_DNA"/>
</dbReference>
<dbReference type="Proteomes" id="UP001516588">
    <property type="component" value="Unassembled WGS sequence"/>
</dbReference>
<evidence type="ECO:0000256" key="1">
    <source>
        <dbReference type="SAM" id="SignalP"/>
    </source>
</evidence>
<name>A0ABR9QV91_9FIRM</name>
<keyword evidence="3" id="KW-1185">Reference proteome</keyword>
<feature type="signal peptide" evidence="1">
    <location>
        <begin position="1"/>
        <end position="27"/>
    </location>
</feature>
<comment type="caution">
    <text evidence="2">The sequence shown here is derived from an EMBL/GenBank/DDBJ whole genome shotgun (WGS) entry which is preliminary data.</text>
</comment>
<reference evidence="2 3" key="1">
    <citation type="submission" date="2020-10" db="EMBL/GenBank/DDBJ databases">
        <title>ChiBAC.</title>
        <authorList>
            <person name="Zenner C."/>
            <person name="Hitch T.C.A."/>
            <person name="Clavel T."/>
        </authorList>
    </citation>
    <scope>NUCLEOTIDE SEQUENCE [LARGE SCALE GENOMIC DNA]</scope>
    <source>
        <strain evidence="2 3">DSM 108706</strain>
    </source>
</reference>
<keyword evidence="1" id="KW-0732">Signal</keyword>
<proteinExistence type="predicted"/>
<accession>A0ABR9QV91</accession>